<organism evidence="1 2">
    <name type="scientific">Catenuloplanes nepalensis</name>
    <dbReference type="NCBI Taxonomy" id="587533"/>
    <lineage>
        <taxon>Bacteria</taxon>
        <taxon>Bacillati</taxon>
        <taxon>Actinomycetota</taxon>
        <taxon>Actinomycetes</taxon>
        <taxon>Micromonosporales</taxon>
        <taxon>Micromonosporaceae</taxon>
        <taxon>Catenuloplanes</taxon>
    </lineage>
</organism>
<dbReference type="EMBL" id="JAUSRA010000001">
    <property type="protein sequence ID" value="MDP9797487.1"/>
    <property type="molecule type" value="Genomic_DNA"/>
</dbReference>
<accession>A0ABT9N1A5</accession>
<evidence type="ECO:0000313" key="1">
    <source>
        <dbReference type="EMBL" id="MDP9797487.1"/>
    </source>
</evidence>
<name>A0ABT9N1A5_9ACTN</name>
<keyword evidence="2" id="KW-1185">Reference proteome</keyword>
<dbReference type="Proteomes" id="UP001240984">
    <property type="component" value="Unassembled WGS sequence"/>
</dbReference>
<evidence type="ECO:0000313" key="2">
    <source>
        <dbReference type="Proteomes" id="UP001240984"/>
    </source>
</evidence>
<protein>
    <submittedName>
        <fullName evidence="1">Uncharacterized protein</fullName>
    </submittedName>
</protein>
<comment type="caution">
    <text evidence="1">The sequence shown here is derived from an EMBL/GenBank/DDBJ whole genome shotgun (WGS) entry which is preliminary data.</text>
</comment>
<dbReference type="RefSeq" id="WP_306834874.1">
    <property type="nucleotide sequence ID" value="NZ_JAUSRA010000001.1"/>
</dbReference>
<gene>
    <name evidence="1" type="ORF">J2S43_005999</name>
</gene>
<sequence>MESCDGVELLLDVGLDRRVAGSSEVEISAGGDLWSRHRVLLLRHSPSPTEIERALASLGHVDGLLFVVARAGRALTAAAERDHRIAYAAVDDDAVYFRGHLHRGTAARPSAPIRPARTSWARAAILRLFALGTPDPLTQSEIARRIGVSHVAVAKQLPFLDGLIERTAAGWRAVDRAGCWDRFVGGYPGPRGLATHWAATQELMEQITIVEAAADGRGDAVPAVSGDLAADFYAPWRRPSRAVAYVAVQLDLAEHGFATVPAANATMTLCIPADPTVLAMSREWPLRNAGRIRRYTDPLITAWDLSRSSGGDVAESVGQLRSTVLRESQWASGAG</sequence>
<proteinExistence type="predicted"/>
<reference evidence="1 2" key="1">
    <citation type="submission" date="2023-07" db="EMBL/GenBank/DDBJ databases">
        <title>Sequencing the genomes of 1000 actinobacteria strains.</title>
        <authorList>
            <person name="Klenk H.-P."/>
        </authorList>
    </citation>
    <scope>NUCLEOTIDE SEQUENCE [LARGE SCALE GENOMIC DNA]</scope>
    <source>
        <strain evidence="1 2">DSM 44710</strain>
    </source>
</reference>